<keyword evidence="1" id="KW-0812">Transmembrane</keyword>
<dbReference type="EMBL" id="BMLK01000063">
    <property type="protein sequence ID" value="GGN63059.1"/>
    <property type="molecule type" value="Genomic_DNA"/>
</dbReference>
<keyword evidence="1" id="KW-1133">Transmembrane helix</keyword>
<dbReference type="Proteomes" id="UP000605099">
    <property type="component" value="Unassembled WGS sequence"/>
</dbReference>
<proteinExistence type="predicted"/>
<evidence type="ECO:0000313" key="3">
    <source>
        <dbReference type="Proteomes" id="UP000605099"/>
    </source>
</evidence>
<accession>A0ABQ2K3M0</accession>
<keyword evidence="1" id="KW-0472">Membrane</keyword>
<comment type="caution">
    <text evidence="2">The sequence shown here is derived from an EMBL/GenBank/DDBJ whole genome shotgun (WGS) entry which is preliminary data.</text>
</comment>
<evidence type="ECO:0000313" key="2">
    <source>
        <dbReference type="EMBL" id="GGN63059.1"/>
    </source>
</evidence>
<keyword evidence="3" id="KW-1185">Reference proteome</keyword>
<feature type="transmembrane region" description="Helical" evidence="1">
    <location>
        <begin position="20"/>
        <end position="39"/>
    </location>
</feature>
<protein>
    <submittedName>
        <fullName evidence="2">Uncharacterized protein</fullName>
    </submittedName>
</protein>
<gene>
    <name evidence="2" type="ORF">GCM10011349_47300</name>
</gene>
<organism evidence="2 3">
    <name type="scientific">Novosphingobium indicum</name>
    <dbReference type="NCBI Taxonomy" id="462949"/>
    <lineage>
        <taxon>Bacteria</taxon>
        <taxon>Pseudomonadati</taxon>
        <taxon>Pseudomonadota</taxon>
        <taxon>Alphaproteobacteria</taxon>
        <taxon>Sphingomonadales</taxon>
        <taxon>Sphingomonadaceae</taxon>
        <taxon>Novosphingobium</taxon>
    </lineage>
</organism>
<sequence length="41" mass="4797">MQALREDRDHKEDRAIRLEAAILVAVLAFIVMAYLLVWLRS</sequence>
<evidence type="ECO:0000256" key="1">
    <source>
        <dbReference type="SAM" id="Phobius"/>
    </source>
</evidence>
<reference evidence="3" key="1">
    <citation type="journal article" date="2019" name="Int. J. Syst. Evol. Microbiol.">
        <title>The Global Catalogue of Microorganisms (GCM) 10K type strain sequencing project: providing services to taxonomists for standard genome sequencing and annotation.</title>
        <authorList>
            <consortium name="The Broad Institute Genomics Platform"/>
            <consortium name="The Broad Institute Genome Sequencing Center for Infectious Disease"/>
            <person name="Wu L."/>
            <person name="Ma J."/>
        </authorList>
    </citation>
    <scope>NUCLEOTIDE SEQUENCE [LARGE SCALE GENOMIC DNA]</scope>
    <source>
        <strain evidence="3">CGMCC 1.6784</strain>
    </source>
</reference>
<name>A0ABQ2K3M0_9SPHN</name>